<evidence type="ECO:0008006" key="4">
    <source>
        <dbReference type="Google" id="ProtNLM"/>
    </source>
</evidence>
<keyword evidence="3" id="KW-1185">Reference proteome</keyword>
<sequence>MIWAPDMAYSRADLPRGSAILLLQGDPRKRREVKEGKIEYLTPLKTSTGNVFLKIKDKRLLPRTPQNKRDMRKFCQYHKDHGHDTDDCRHLKIEIEKLIQRGKLKDYVHKETHSMNRSFARDRSRSPEGPSGIMGRVNIISRGRNGGGDSGSARQAYSKRDISTVIAERALCF</sequence>
<reference evidence="2 3" key="1">
    <citation type="submission" date="2024-01" db="EMBL/GenBank/DDBJ databases">
        <title>The complete chloroplast genome sequence of Lithospermum erythrorhizon: insights into the phylogenetic relationship among Boraginaceae species and the maternal lineages of purple gromwells.</title>
        <authorList>
            <person name="Okada T."/>
            <person name="Watanabe K."/>
        </authorList>
    </citation>
    <scope>NUCLEOTIDE SEQUENCE [LARGE SCALE GENOMIC DNA]</scope>
</reference>
<proteinExistence type="predicted"/>
<feature type="region of interest" description="Disordered" evidence="1">
    <location>
        <begin position="114"/>
        <end position="158"/>
    </location>
</feature>
<feature type="compositionally biased region" description="Basic and acidic residues" evidence="1">
    <location>
        <begin position="114"/>
        <end position="126"/>
    </location>
</feature>
<gene>
    <name evidence="2" type="ORF">LIER_21252</name>
</gene>
<dbReference type="EMBL" id="BAABME010005561">
    <property type="protein sequence ID" value="GAA0165988.1"/>
    <property type="molecule type" value="Genomic_DNA"/>
</dbReference>
<dbReference type="AlphaFoldDB" id="A0AAV3QSF3"/>
<organism evidence="2 3">
    <name type="scientific">Lithospermum erythrorhizon</name>
    <name type="common">Purple gromwell</name>
    <name type="synonym">Lithospermum officinale var. erythrorhizon</name>
    <dbReference type="NCBI Taxonomy" id="34254"/>
    <lineage>
        <taxon>Eukaryota</taxon>
        <taxon>Viridiplantae</taxon>
        <taxon>Streptophyta</taxon>
        <taxon>Embryophyta</taxon>
        <taxon>Tracheophyta</taxon>
        <taxon>Spermatophyta</taxon>
        <taxon>Magnoliopsida</taxon>
        <taxon>eudicotyledons</taxon>
        <taxon>Gunneridae</taxon>
        <taxon>Pentapetalae</taxon>
        <taxon>asterids</taxon>
        <taxon>lamiids</taxon>
        <taxon>Boraginales</taxon>
        <taxon>Boraginaceae</taxon>
        <taxon>Boraginoideae</taxon>
        <taxon>Lithospermeae</taxon>
        <taxon>Lithospermum</taxon>
    </lineage>
</organism>
<dbReference type="Proteomes" id="UP001454036">
    <property type="component" value="Unassembled WGS sequence"/>
</dbReference>
<evidence type="ECO:0000313" key="3">
    <source>
        <dbReference type="Proteomes" id="UP001454036"/>
    </source>
</evidence>
<accession>A0AAV3QSF3</accession>
<protein>
    <recommendedName>
        <fullName evidence="4">Reverse transcriptase domain-containing protein</fullName>
    </recommendedName>
</protein>
<evidence type="ECO:0000256" key="1">
    <source>
        <dbReference type="SAM" id="MobiDB-lite"/>
    </source>
</evidence>
<comment type="caution">
    <text evidence="2">The sequence shown here is derived from an EMBL/GenBank/DDBJ whole genome shotgun (WGS) entry which is preliminary data.</text>
</comment>
<name>A0AAV3QSF3_LITER</name>
<evidence type="ECO:0000313" key="2">
    <source>
        <dbReference type="EMBL" id="GAA0165988.1"/>
    </source>
</evidence>